<dbReference type="InterPro" id="IPR036097">
    <property type="entry name" value="HisK_dim/P_sf"/>
</dbReference>
<dbReference type="CDD" id="cd00082">
    <property type="entry name" value="HisKA"/>
    <property type="match status" value="1"/>
</dbReference>
<gene>
    <name evidence="12" type="ORF">DSCO28_61450</name>
</gene>
<feature type="modified residue" description="4-aspartylphosphate" evidence="9">
    <location>
        <position position="585"/>
    </location>
</feature>
<accession>A0A5K7ZZ73</accession>
<dbReference type="SUPFAM" id="SSF47384">
    <property type="entry name" value="Homodimeric domain of signal transducing histidine kinase"/>
    <property type="match status" value="1"/>
</dbReference>
<dbReference type="GO" id="GO:0000155">
    <property type="term" value="F:phosphorelay sensor kinase activity"/>
    <property type="evidence" value="ECO:0007669"/>
    <property type="project" value="InterPro"/>
</dbReference>
<dbReference type="AlphaFoldDB" id="A0A5K7ZZ73"/>
<evidence type="ECO:0000259" key="11">
    <source>
        <dbReference type="PROSITE" id="PS50110"/>
    </source>
</evidence>
<dbReference type="Gene3D" id="1.10.287.130">
    <property type="match status" value="1"/>
</dbReference>
<dbReference type="PRINTS" id="PR00344">
    <property type="entry name" value="BCTRLSENSOR"/>
</dbReference>
<dbReference type="InterPro" id="IPR035965">
    <property type="entry name" value="PAS-like_dom_sf"/>
</dbReference>
<keyword evidence="3 9" id="KW-0597">Phosphoprotein</keyword>
<evidence type="ECO:0000259" key="10">
    <source>
        <dbReference type="PROSITE" id="PS50109"/>
    </source>
</evidence>
<dbReference type="KEGG" id="dov:DSCO28_61450"/>
<keyword evidence="4" id="KW-0808">Transferase</keyword>
<feature type="domain" description="Histidine kinase" evidence="10">
    <location>
        <begin position="287"/>
        <end position="508"/>
    </location>
</feature>
<feature type="domain" description="Response regulatory" evidence="11">
    <location>
        <begin position="534"/>
        <end position="650"/>
    </location>
</feature>
<dbReference type="RefSeq" id="WP_173179954.1">
    <property type="nucleotide sequence ID" value="NZ_AP021876.1"/>
</dbReference>
<protein>
    <recommendedName>
        <fullName evidence="2">histidine kinase</fullName>
        <ecNumber evidence="2">2.7.13.3</ecNumber>
    </recommendedName>
</protein>
<dbReference type="SUPFAM" id="SSF55785">
    <property type="entry name" value="PYP-like sensor domain (PAS domain)"/>
    <property type="match status" value="1"/>
</dbReference>
<evidence type="ECO:0000256" key="1">
    <source>
        <dbReference type="ARBA" id="ARBA00000085"/>
    </source>
</evidence>
<keyword evidence="8" id="KW-0902">Two-component regulatory system</keyword>
<dbReference type="InterPro" id="IPR004358">
    <property type="entry name" value="Sig_transdc_His_kin-like_C"/>
</dbReference>
<dbReference type="InterPro" id="IPR005467">
    <property type="entry name" value="His_kinase_dom"/>
</dbReference>
<dbReference type="InterPro" id="IPR036890">
    <property type="entry name" value="HATPase_C_sf"/>
</dbReference>
<dbReference type="InterPro" id="IPR000014">
    <property type="entry name" value="PAS"/>
</dbReference>
<dbReference type="InterPro" id="IPR003661">
    <property type="entry name" value="HisK_dim/P_dom"/>
</dbReference>
<name>A0A5K7ZZ73_9BACT</name>
<dbReference type="InterPro" id="IPR013767">
    <property type="entry name" value="PAS_fold"/>
</dbReference>
<evidence type="ECO:0000256" key="9">
    <source>
        <dbReference type="PROSITE-ProRule" id="PRU00169"/>
    </source>
</evidence>
<dbReference type="Gene3D" id="3.30.450.20">
    <property type="entry name" value="PAS domain"/>
    <property type="match status" value="1"/>
</dbReference>
<dbReference type="CDD" id="cd00130">
    <property type="entry name" value="PAS"/>
    <property type="match status" value="1"/>
</dbReference>
<keyword evidence="5" id="KW-0547">Nucleotide-binding</keyword>
<evidence type="ECO:0000313" key="13">
    <source>
        <dbReference type="Proteomes" id="UP000425960"/>
    </source>
</evidence>
<dbReference type="InterPro" id="IPR003594">
    <property type="entry name" value="HATPase_dom"/>
</dbReference>
<dbReference type="GO" id="GO:0006355">
    <property type="term" value="P:regulation of DNA-templated transcription"/>
    <property type="evidence" value="ECO:0007669"/>
    <property type="project" value="InterPro"/>
</dbReference>
<evidence type="ECO:0000256" key="4">
    <source>
        <dbReference type="ARBA" id="ARBA00022679"/>
    </source>
</evidence>
<keyword evidence="6" id="KW-0418">Kinase</keyword>
<dbReference type="InterPro" id="IPR011006">
    <property type="entry name" value="CheY-like_superfamily"/>
</dbReference>
<dbReference type="InterPro" id="IPR001789">
    <property type="entry name" value="Sig_transdc_resp-reg_receiver"/>
</dbReference>
<dbReference type="Pfam" id="PF00989">
    <property type="entry name" value="PAS"/>
    <property type="match status" value="1"/>
</dbReference>
<dbReference type="Gene3D" id="3.40.50.2300">
    <property type="match status" value="2"/>
</dbReference>
<dbReference type="Pfam" id="PF02518">
    <property type="entry name" value="HATPase_c"/>
    <property type="match status" value="1"/>
</dbReference>
<dbReference type="SMART" id="SM00387">
    <property type="entry name" value="HATPase_c"/>
    <property type="match status" value="1"/>
</dbReference>
<dbReference type="EMBL" id="AP021876">
    <property type="protein sequence ID" value="BBO85579.1"/>
    <property type="molecule type" value="Genomic_DNA"/>
</dbReference>
<dbReference type="Proteomes" id="UP000425960">
    <property type="component" value="Chromosome"/>
</dbReference>
<evidence type="ECO:0000256" key="6">
    <source>
        <dbReference type="ARBA" id="ARBA00022777"/>
    </source>
</evidence>
<dbReference type="PANTHER" id="PTHR43065">
    <property type="entry name" value="SENSOR HISTIDINE KINASE"/>
    <property type="match status" value="1"/>
</dbReference>
<evidence type="ECO:0000256" key="2">
    <source>
        <dbReference type="ARBA" id="ARBA00012438"/>
    </source>
</evidence>
<dbReference type="SMART" id="SM00448">
    <property type="entry name" value="REC"/>
    <property type="match status" value="2"/>
</dbReference>
<dbReference type="PROSITE" id="PS50110">
    <property type="entry name" value="RESPONSE_REGULATORY"/>
    <property type="match status" value="2"/>
</dbReference>
<keyword evidence="7" id="KW-0067">ATP-binding</keyword>
<sequence>MKKKILVVDDNRMILKFLSNLLDAEGHEVKTCEDGLSALSLLTIYQPDIVFVDLIIPKIGGDKLCQIIRTMEHMRQCYLVIISAAVAEMDLDFRKIGVNACIAKGPFGQMGKHVLAAINDSADPAKSISEHEILGIASIDGIPVYARRMTKELLGRNRHLETILESMTEGIVEIFTGRVVYANSTAVKLFGVPLENLLSVRLRELFDEEFQSRIDFLLQPPAGKSTAVGVTRPLELSGRQIVIRSFPVQDEADTIILLIADVTEQRDLEYQLQHVRRMDAIGNLAGGIAHNFNNLLMGIQGNVSILIQEKKMGDPGYDELAGIERCIDSGAKLTRQLLSFAKGGRYSMAMVDINDIVEKSASMFARTRKEIHVVQQLAEDMVMAEVDAAQIELVLMDLYVNAWHAMSRGGTLTVSTATVSLNKTFVKPYHLQPGQYQKIEVADNGAGMDEKTTERIFEPFYTTRPMGEGTGLGLASVFGIIKKHRGIIAVDSQIGRGSTFSIYLPAARILQKPKDEGTLTTGGRGLALARGSGTILVVDDEEYILKADQAMLTELGYDVLLAKGGREALEVFEANRDRIQLLILDLIMPDLSGETVYDRVKASRPDVRVILSSGYSIEGQAESVIKKGCDGFIQKPYNLSQLALKIKETLADDK</sequence>
<evidence type="ECO:0000256" key="8">
    <source>
        <dbReference type="ARBA" id="ARBA00023012"/>
    </source>
</evidence>
<dbReference type="GO" id="GO:0005524">
    <property type="term" value="F:ATP binding"/>
    <property type="evidence" value="ECO:0007669"/>
    <property type="project" value="UniProtKB-KW"/>
</dbReference>
<dbReference type="SUPFAM" id="SSF52172">
    <property type="entry name" value="CheY-like"/>
    <property type="match status" value="2"/>
</dbReference>
<feature type="modified residue" description="4-aspartylphosphate" evidence="9">
    <location>
        <position position="53"/>
    </location>
</feature>
<comment type="catalytic activity">
    <reaction evidence="1">
        <text>ATP + protein L-histidine = ADP + protein N-phospho-L-histidine.</text>
        <dbReference type="EC" id="2.7.13.3"/>
    </reaction>
</comment>
<dbReference type="PANTHER" id="PTHR43065:SF46">
    <property type="entry name" value="C4-DICARBOXYLATE TRANSPORT SENSOR PROTEIN DCTB"/>
    <property type="match status" value="1"/>
</dbReference>
<evidence type="ECO:0000256" key="7">
    <source>
        <dbReference type="ARBA" id="ARBA00022840"/>
    </source>
</evidence>
<dbReference type="SMART" id="SM00388">
    <property type="entry name" value="HisKA"/>
    <property type="match status" value="1"/>
</dbReference>
<organism evidence="12 13">
    <name type="scientific">Desulfosarcina ovata subsp. sediminis</name>
    <dbReference type="NCBI Taxonomy" id="885957"/>
    <lineage>
        <taxon>Bacteria</taxon>
        <taxon>Pseudomonadati</taxon>
        <taxon>Thermodesulfobacteriota</taxon>
        <taxon>Desulfobacteria</taxon>
        <taxon>Desulfobacterales</taxon>
        <taxon>Desulfosarcinaceae</taxon>
        <taxon>Desulfosarcina</taxon>
    </lineage>
</organism>
<evidence type="ECO:0000256" key="5">
    <source>
        <dbReference type="ARBA" id="ARBA00022741"/>
    </source>
</evidence>
<dbReference type="Gene3D" id="3.30.565.10">
    <property type="entry name" value="Histidine kinase-like ATPase, C-terminal domain"/>
    <property type="match status" value="1"/>
</dbReference>
<dbReference type="PROSITE" id="PS50109">
    <property type="entry name" value="HIS_KIN"/>
    <property type="match status" value="1"/>
</dbReference>
<dbReference type="SUPFAM" id="SSF55874">
    <property type="entry name" value="ATPase domain of HSP90 chaperone/DNA topoisomerase II/histidine kinase"/>
    <property type="match status" value="1"/>
</dbReference>
<dbReference type="SMART" id="SM00091">
    <property type="entry name" value="PAS"/>
    <property type="match status" value="1"/>
</dbReference>
<evidence type="ECO:0000256" key="3">
    <source>
        <dbReference type="ARBA" id="ARBA00022553"/>
    </source>
</evidence>
<dbReference type="CDD" id="cd00156">
    <property type="entry name" value="REC"/>
    <property type="match status" value="1"/>
</dbReference>
<feature type="domain" description="Response regulatory" evidence="11">
    <location>
        <begin position="4"/>
        <end position="119"/>
    </location>
</feature>
<dbReference type="Pfam" id="PF00072">
    <property type="entry name" value="Response_reg"/>
    <property type="match status" value="2"/>
</dbReference>
<evidence type="ECO:0000313" key="12">
    <source>
        <dbReference type="EMBL" id="BBO85579.1"/>
    </source>
</evidence>
<proteinExistence type="predicted"/>
<dbReference type="EC" id="2.7.13.3" evidence="2"/>
<reference evidence="12 13" key="1">
    <citation type="submission" date="2019-11" db="EMBL/GenBank/DDBJ databases">
        <title>Comparative genomics of hydrocarbon-degrading Desulfosarcina strains.</title>
        <authorList>
            <person name="Watanabe M."/>
            <person name="Kojima H."/>
            <person name="Fukui M."/>
        </authorList>
    </citation>
    <scope>NUCLEOTIDE SEQUENCE [LARGE SCALE GENOMIC DNA]</scope>
    <source>
        <strain evidence="12 13">28bB2T</strain>
    </source>
</reference>